<dbReference type="Gene3D" id="3.30.540.10">
    <property type="entry name" value="Fructose-1,6-Bisphosphatase, subunit A, domain 1"/>
    <property type="match status" value="1"/>
</dbReference>
<keyword evidence="7" id="KW-1185">Reference proteome</keyword>
<dbReference type="InterPro" id="IPR051090">
    <property type="entry name" value="Inositol_monoP_superfamily"/>
</dbReference>
<evidence type="ECO:0000256" key="3">
    <source>
        <dbReference type="ARBA" id="ARBA00022723"/>
    </source>
</evidence>
<dbReference type="PANTHER" id="PTHR43200:SF6">
    <property type="entry name" value="3'(2'),5'-BISPHOSPHATE NUCLEOTIDASE"/>
    <property type="match status" value="1"/>
</dbReference>
<proteinExistence type="inferred from homology"/>
<comment type="cofactor">
    <cofactor evidence="1">
        <name>Mg(2+)</name>
        <dbReference type="ChEBI" id="CHEBI:18420"/>
    </cofactor>
</comment>
<dbReference type="PROSITE" id="PS00629">
    <property type="entry name" value="IMP_1"/>
    <property type="match status" value="1"/>
</dbReference>
<evidence type="ECO:0000256" key="1">
    <source>
        <dbReference type="ARBA" id="ARBA00001946"/>
    </source>
</evidence>
<evidence type="ECO:0000313" key="7">
    <source>
        <dbReference type="Proteomes" id="UP001203880"/>
    </source>
</evidence>
<dbReference type="PRINTS" id="PR00377">
    <property type="entry name" value="IMPHPHTASES"/>
</dbReference>
<dbReference type="SUPFAM" id="SSF56655">
    <property type="entry name" value="Carbohydrate phosphatase"/>
    <property type="match status" value="1"/>
</dbReference>
<evidence type="ECO:0000256" key="2">
    <source>
        <dbReference type="ARBA" id="ARBA00009759"/>
    </source>
</evidence>
<dbReference type="Proteomes" id="UP001203880">
    <property type="component" value="Unassembled WGS sequence"/>
</dbReference>
<protein>
    <submittedName>
        <fullName evidence="6">Histidinol phosphate phosphatase</fullName>
    </submittedName>
</protein>
<gene>
    <name evidence="6" type="ORF">M3P21_19325</name>
</gene>
<dbReference type="Pfam" id="PF00459">
    <property type="entry name" value="Inositol_P"/>
    <property type="match status" value="1"/>
</dbReference>
<comment type="caution">
    <text evidence="6">The sequence shown here is derived from an EMBL/GenBank/DDBJ whole genome shotgun (WGS) entry which is preliminary data.</text>
</comment>
<accession>A0ABT0Q730</accession>
<keyword evidence="4" id="KW-0378">Hydrolase</keyword>
<name>A0ABT0Q730_9RHOB</name>
<keyword evidence="3" id="KW-0479">Metal-binding</keyword>
<dbReference type="EMBL" id="JAMFMB010000034">
    <property type="protein sequence ID" value="MCL6285685.1"/>
    <property type="molecule type" value="Genomic_DNA"/>
</dbReference>
<dbReference type="PANTHER" id="PTHR43200">
    <property type="entry name" value="PHOSPHATASE"/>
    <property type="match status" value="1"/>
</dbReference>
<dbReference type="InterPro" id="IPR000760">
    <property type="entry name" value="Inositol_monophosphatase-like"/>
</dbReference>
<reference evidence="6" key="1">
    <citation type="submission" date="2022-05" db="EMBL/GenBank/DDBJ databases">
        <authorList>
            <person name="Park J.-S."/>
        </authorList>
    </citation>
    <scope>NUCLEOTIDE SEQUENCE</scope>
    <source>
        <strain evidence="6">2012CJ41-6</strain>
    </source>
</reference>
<keyword evidence="5" id="KW-0460">Magnesium</keyword>
<comment type="similarity">
    <text evidence="2">Belongs to the inositol monophosphatase superfamily.</text>
</comment>
<organism evidence="6 7">
    <name type="scientific">Ruegeria spongiae</name>
    <dbReference type="NCBI Taxonomy" id="2942209"/>
    <lineage>
        <taxon>Bacteria</taxon>
        <taxon>Pseudomonadati</taxon>
        <taxon>Pseudomonadota</taxon>
        <taxon>Alphaproteobacteria</taxon>
        <taxon>Rhodobacterales</taxon>
        <taxon>Roseobacteraceae</taxon>
        <taxon>Ruegeria</taxon>
    </lineage>
</organism>
<evidence type="ECO:0000256" key="4">
    <source>
        <dbReference type="ARBA" id="ARBA00022801"/>
    </source>
</evidence>
<dbReference type="RefSeq" id="WP_249712709.1">
    <property type="nucleotide sequence ID" value="NZ_JAMFMB010000034.1"/>
</dbReference>
<dbReference type="Gene3D" id="3.40.190.80">
    <property type="match status" value="1"/>
</dbReference>
<dbReference type="InterPro" id="IPR020583">
    <property type="entry name" value="Inositol_monoP_metal-BS"/>
</dbReference>
<evidence type="ECO:0000256" key="5">
    <source>
        <dbReference type="ARBA" id="ARBA00022842"/>
    </source>
</evidence>
<sequence>MGVTTAIQSDLNEFAEFAQHLADLSRSIAHHEFQNIPAFQNKGDGSPVTAADEAVEAELLRAIRETYPDHGILGEETGCTNLDRDLVWVVDPIDGTKSFATGTSTFGSLIALCHRQKPVIGVIELPVSGWRYVGVAGEVTSFNGVPVSSRKDMRLSDCVLSASGGEFFRGPAPRSGFERLREQCDWTVYGAGCSAFGSLSRGLMDICLEGANLATFDFCALVPVVEGAGGKITDWRGRPFRLVPDMTHRADGVVATGDAALHEKVLQFLNP</sequence>
<evidence type="ECO:0000313" key="6">
    <source>
        <dbReference type="EMBL" id="MCL6285685.1"/>
    </source>
</evidence>